<protein>
    <submittedName>
        <fullName evidence="3">Aminotransferase class-V</fullName>
    </submittedName>
</protein>
<dbReference type="Proteomes" id="UP000198844">
    <property type="component" value="Unassembled WGS sequence"/>
</dbReference>
<evidence type="ECO:0000259" key="2">
    <source>
        <dbReference type="Pfam" id="PF00266"/>
    </source>
</evidence>
<reference evidence="3 4" key="1">
    <citation type="submission" date="2016-10" db="EMBL/GenBank/DDBJ databases">
        <authorList>
            <person name="de Groot N.N."/>
        </authorList>
    </citation>
    <scope>NUCLEOTIDE SEQUENCE [LARGE SCALE GENOMIC DNA]</scope>
    <source>
        <strain evidence="3 4">LMG 27731</strain>
    </source>
</reference>
<dbReference type="PANTHER" id="PTHR43092">
    <property type="entry name" value="L-CYSTEINE DESULFHYDRASE"/>
    <property type="match status" value="1"/>
</dbReference>
<dbReference type="GO" id="GO:0008483">
    <property type="term" value="F:transaminase activity"/>
    <property type="evidence" value="ECO:0007669"/>
    <property type="project" value="UniProtKB-KW"/>
</dbReference>
<evidence type="ECO:0000256" key="1">
    <source>
        <dbReference type="ARBA" id="ARBA00022898"/>
    </source>
</evidence>
<dbReference type="EMBL" id="FPBH01000001">
    <property type="protein sequence ID" value="SFT50684.1"/>
    <property type="molecule type" value="Genomic_DNA"/>
</dbReference>
<dbReference type="PANTHER" id="PTHR43092:SF6">
    <property type="entry name" value="BLR1280 PROTEIN"/>
    <property type="match status" value="1"/>
</dbReference>
<dbReference type="InterPro" id="IPR015421">
    <property type="entry name" value="PyrdxlP-dep_Trfase_major"/>
</dbReference>
<proteinExistence type="predicted"/>
<dbReference type="Gene3D" id="3.90.1150.10">
    <property type="entry name" value="Aspartate Aminotransferase, domain 1"/>
    <property type="match status" value="1"/>
</dbReference>
<dbReference type="AlphaFoldDB" id="A0A1I6YJZ7"/>
<dbReference type="InterPro" id="IPR000192">
    <property type="entry name" value="Aminotrans_V_dom"/>
</dbReference>
<keyword evidence="1" id="KW-0663">Pyridoxal phosphate</keyword>
<dbReference type="InterPro" id="IPR015424">
    <property type="entry name" value="PyrdxlP-dep_Trfase"/>
</dbReference>
<gene>
    <name evidence="3" type="ORF">SAMN05192563_1001537</name>
</gene>
<evidence type="ECO:0000313" key="4">
    <source>
        <dbReference type="Proteomes" id="UP000198844"/>
    </source>
</evidence>
<keyword evidence="3" id="KW-0032">Aminotransferase</keyword>
<dbReference type="Gene3D" id="3.40.640.10">
    <property type="entry name" value="Type I PLP-dependent aspartate aminotransferase-like (Major domain)"/>
    <property type="match status" value="1"/>
</dbReference>
<dbReference type="InterPro" id="IPR015422">
    <property type="entry name" value="PyrdxlP-dep_Trfase_small"/>
</dbReference>
<sequence>MAKARDIDVIVDAALTWGQIDFKVTDLHADFVGFNLHKWMGAPLGVGFMYIRKERLPDIDRAFCDEDNPPDDIRSRVHSGTTNTANVMTIPAALAFHDSIGIQNKCARLRYLREYWVSRVRDVKNVQILTPDDPRCYGAITSFRIKDKTTKNDNVRIVNQMYDQHKVFTTRRGGIAAGDCVRVTTAVFTSPADLDRLVAAIEDVAAS</sequence>
<dbReference type="SUPFAM" id="SSF53383">
    <property type="entry name" value="PLP-dependent transferases"/>
    <property type="match status" value="1"/>
</dbReference>
<feature type="domain" description="Aminotransferase class V" evidence="2">
    <location>
        <begin position="2"/>
        <end position="155"/>
    </location>
</feature>
<name>A0A1I6YJZ7_9BURK</name>
<accession>A0A1I6YJZ7</accession>
<dbReference type="Pfam" id="PF00266">
    <property type="entry name" value="Aminotran_5"/>
    <property type="match status" value="1"/>
</dbReference>
<evidence type="ECO:0000313" key="3">
    <source>
        <dbReference type="EMBL" id="SFT50684.1"/>
    </source>
</evidence>
<organism evidence="3 4">
    <name type="scientific">Paraburkholderia aspalathi</name>
    <dbReference type="NCBI Taxonomy" id="1324617"/>
    <lineage>
        <taxon>Bacteria</taxon>
        <taxon>Pseudomonadati</taxon>
        <taxon>Pseudomonadota</taxon>
        <taxon>Betaproteobacteria</taxon>
        <taxon>Burkholderiales</taxon>
        <taxon>Burkholderiaceae</taxon>
        <taxon>Paraburkholderia</taxon>
    </lineage>
</organism>
<keyword evidence="3" id="KW-0808">Transferase</keyword>